<sequence>MPEFGNPFAGLKSGRKLTHEELVRAIRFMVSAEYEAIQLYEQLAESTDNELAKDVLIDIANEEKVHAGEFLRLLRELQPDELKFYREGEEEVEEEIAKMKKPAAKTAAKAPAKAAAKPAAKTTAARATAKPAPAAKTAAAKTVAKPAAKAPAKAAAKPAAKPAATRAAAKPAAKTAAAKKAPAKK</sequence>
<dbReference type="GeneID" id="85195879"/>
<evidence type="ECO:0000313" key="6">
    <source>
        <dbReference type="Proteomes" id="UP001302978"/>
    </source>
</evidence>
<dbReference type="GO" id="GO:0140737">
    <property type="term" value="C:encapsulin nanocompartment"/>
    <property type="evidence" value="ECO:0007669"/>
    <property type="project" value="UniProtKB-SubCell"/>
</dbReference>
<reference evidence="5 6" key="1">
    <citation type="submission" date="2023-07" db="EMBL/GenBank/DDBJ databases">
        <title>Closed genoem sequence of Methanomicrococcus sp. Hf6.</title>
        <authorList>
            <person name="Poehlein A."/>
            <person name="Protasov E."/>
            <person name="Platt K."/>
            <person name="Reeh H."/>
            <person name="Daniel R."/>
            <person name="Brune A."/>
        </authorList>
    </citation>
    <scope>NUCLEOTIDE SEQUENCE [LARGE SCALE GENOMIC DNA]</scope>
    <source>
        <strain evidence="5 6">Hf6</strain>
    </source>
</reference>
<dbReference type="PANTHER" id="PTHR37165:SF1">
    <property type="entry name" value="TYPE 1 ENCAPSULIN SHELL PROTEIN"/>
    <property type="match status" value="1"/>
</dbReference>
<keyword evidence="2" id="KW-1284">Encapsulin nanocompartment</keyword>
<dbReference type="AlphaFoldDB" id="A0AA96V253"/>
<name>A0AA96V253_9EURY</name>
<dbReference type="Gene3D" id="6.10.140.1960">
    <property type="match status" value="1"/>
</dbReference>
<dbReference type="KEGG" id="mehf:MmiHf6_12940"/>
<dbReference type="GO" id="GO:0046872">
    <property type="term" value="F:metal ion binding"/>
    <property type="evidence" value="ECO:0007669"/>
    <property type="project" value="InterPro"/>
</dbReference>
<feature type="compositionally biased region" description="Low complexity" evidence="3">
    <location>
        <begin position="104"/>
        <end position="185"/>
    </location>
</feature>
<dbReference type="Pfam" id="PF02915">
    <property type="entry name" value="Rubrerythrin"/>
    <property type="match status" value="1"/>
</dbReference>
<feature type="region of interest" description="Disordered" evidence="3">
    <location>
        <begin position="103"/>
        <end position="185"/>
    </location>
</feature>
<protein>
    <recommendedName>
        <fullName evidence="4">Rubrerythrin diiron-binding domain-containing protein</fullName>
    </recommendedName>
</protein>
<evidence type="ECO:0000256" key="1">
    <source>
        <dbReference type="ARBA" id="ARBA00033738"/>
    </source>
</evidence>
<dbReference type="InterPro" id="IPR003251">
    <property type="entry name" value="Rr_diiron-bd_dom"/>
</dbReference>
<feature type="domain" description="Rubrerythrin diiron-binding" evidence="4">
    <location>
        <begin position="30"/>
        <end position="93"/>
    </location>
</feature>
<organism evidence="5 6">
    <name type="scientific">Methanimicrococcus hongohii</name>
    <dbReference type="NCBI Taxonomy" id="3028295"/>
    <lineage>
        <taxon>Archaea</taxon>
        <taxon>Methanobacteriati</taxon>
        <taxon>Methanobacteriota</taxon>
        <taxon>Stenosarchaea group</taxon>
        <taxon>Methanomicrobia</taxon>
        <taxon>Methanosarcinales</taxon>
        <taxon>Methanosarcinaceae</taxon>
        <taxon>Methanimicrococcus</taxon>
    </lineage>
</organism>
<comment type="subcellular location">
    <subcellularLocation>
        <location evidence="1">Encapsulin nanocompartment</location>
    </subcellularLocation>
</comment>
<evidence type="ECO:0000259" key="4">
    <source>
        <dbReference type="Pfam" id="PF02915"/>
    </source>
</evidence>
<proteinExistence type="predicted"/>
<evidence type="ECO:0000313" key="5">
    <source>
        <dbReference type="EMBL" id="WNY23970.1"/>
    </source>
</evidence>
<dbReference type="CDD" id="cd00657">
    <property type="entry name" value="Ferritin_like"/>
    <property type="match status" value="1"/>
</dbReference>
<dbReference type="EMBL" id="CP131059">
    <property type="protein sequence ID" value="WNY23970.1"/>
    <property type="molecule type" value="Genomic_DNA"/>
</dbReference>
<evidence type="ECO:0000256" key="2">
    <source>
        <dbReference type="ARBA" id="ARBA00033787"/>
    </source>
</evidence>
<evidence type="ECO:0000256" key="3">
    <source>
        <dbReference type="SAM" id="MobiDB-lite"/>
    </source>
</evidence>
<dbReference type="InterPro" id="IPR009078">
    <property type="entry name" value="Ferritin-like_SF"/>
</dbReference>
<dbReference type="GO" id="GO:0016491">
    <property type="term" value="F:oxidoreductase activity"/>
    <property type="evidence" value="ECO:0007669"/>
    <property type="project" value="InterPro"/>
</dbReference>
<gene>
    <name evidence="5" type="ORF">MmiHf6_12940</name>
</gene>
<dbReference type="Proteomes" id="UP001302978">
    <property type="component" value="Chromosome"/>
</dbReference>
<dbReference type="InterPro" id="IPR051429">
    <property type="entry name" value="Encapsulin_nc"/>
</dbReference>
<keyword evidence="6" id="KW-1185">Reference proteome</keyword>
<accession>A0AA96V253</accession>
<dbReference type="SUPFAM" id="SSF47240">
    <property type="entry name" value="Ferritin-like"/>
    <property type="match status" value="1"/>
</dbReference>
<dbReference type="RefSeq" id="WP_316557143.1">
    <property type="nucleotide sequence ID" value="NZ_CP131059.1"/>
</dbReference>
<dbReference type="PANTHER" id="PTHR37165">
    <property type="entry name" value="PEPTIDASE U56 FAMILY"/>
    <property type="match status" value="1"/>
</dbReference>